<dbReference type="EMBL" id="AMGW01000003">
    <property type="protein sequence ID" value="EXJ60154.1"/>
    <property type="molecule type" value="Genomic_DNA"/>
</dbReference>
<organism evidence="1 2">
    <name type="scientific">Cladophialophora yegresii CBS 114405</name>
    <dbReference type="NCBI Taxonomy" id="1182544"/>
    <lineage>
        <taxon>Eukaryota</taxon>
        <taxon>Fungi</taxon>
        <taxon>Dikarya</taxon>
        <taxon>Ascomycota</taxon>
        <taxon>Pezizomycotina</taxon>
        <taxon>Eurotiomycetes</taxon>
        <taxon>Chaetothyriomycetidae</taxon>
        <taxon>Chaetothyriales</taxon>
        <taxon>Herpotrichiellaceae</taxon>
        <taxon>Cladophialophora</taxon>
    </lineage>
</organism>
<keyword evidence="2" id="KW-1185">Reference proteome</keyword>
<dbReference type="OrthoDB" id="1022638at2759"/>
<dbReference type="VEuPathDB" id="FungiDB:A1O7_04306"/>
<dbReference type="AlphaFoldDB" id="W9WP05"/>
<dbReference type="GeneID" id="19178892"/>
<proteinExistence type="predicted"/>
<dbReference type="Proteomes" id="UP000019473">
    <property type="component" value="Unassembled WGS sequence"/>
</dbReference>
<sequence>MSERNYKTINLPGDDSDDFEIVFKWLYGDKKIMEESVLRIATTYKTAYKYCLPDLQHALVEAIKEISATTRLTPTDAMQIYRGSPNGCKLRNVVVDRLHDDICKWPDEYGVKVDRSDLTAGRCEHCKKKIRNWHGSCTGECKSNIILL</sequence>
<dbReference type="HOGENOM" id="CLU_1758625_0_0_1"/>
<dbReference type="InterPro" id="IPR011333">
    <property type="entry name" value="SKP1/BTB/POZ_sf"/>
</dbReference>
<gene>
    <name evidence="1" type="ORF">A1O7_04306</name>
</gene>
<evidence type="ECO:0000313" key="2">
    <source>
        <dbReference type="Proteomes" id="UP000019473"/>
    </source>
</evidence>
<reference evidence="1 2" key="1">
    <citation type="submission" date="2013-03" db="EMBL/GenBank/DDBJ databases">
        <title>The Genome Sequence of Cladophialophora yegresii CBS 114405.</title>
        <authorList>
            <consortium name="The Broad Institute Genomics Platform"/>
            <person name="Cuomo C."/>
            <person name="de Hoog S."/>
            <person name="Gorbushina A."/>
            <person name="Walker B."/>
            <person name="Young S.K."/>
            <person name="Zeng Q."/>
            <person name="Gargeya S."/>
            <person name="Fitzgerald M."/>
            <person name="Haas B."/>
            <person name="Abouelleil A."/>
            <person name="Allen A.W."/>
            <person name="Alvarado L."/>
            <person name="Arachchi H.M."/>
            <person name="Berlin A.M."/>
            <person name="Chapman S.B."/>
            <person name="Gainer-Dewar J."/>
            <person name="Goldberg J."/>
            <person name="Griggs A."/>
            <person name="Gujja S."/>
            <person name="Hansen M."/>
            <person name="Howarth C."/>
            <person name="Imamovic A."/>
            <person name="Ireland A."/>
            <person name="Larimer J."/>
            <person name="McCowan C."/>
            <person name="Murphy C."/>
            <person name="Pearson M."/>
            <person name="Poon T.W."/>
            <person name="Priest M."/>
            <person name="Roberts A."/>
            <person name="Saif S."/>
            <person name="Shea T."/>
            <person name="Sisk P."/>
            <person name="Sykes S."/>
            <person name="Wortman J."/>
            <person name="Nusbaum C."/>
            <person name="Birren B."/>
        </authorList>
    </citation>
    <scope>NUCLEOTIDE SEQUENCE [LARGE SCALE GENOMIC DNA]</scope>
    <source>
        <strain evidence="1 2">CBS 114405</strain>
    </source>
</reference>
<evidence type="ECO:0000313" key="1">
    <source>
        <dbReference type="EMBL" id="EXJ60154.1"/>
    </source>
</evidence>
<accession>W9WP05</accession>
<evidence type="ECO:0008006" key="3">
    <source>
        <dbReference type="Google" id="ProtNLM"/>
    </source>
</evidence>
<dbReference type="Gene3D" id="3.30.710.10">
    <property type="entry name" value="Potassium Channel Kv1.1, Chain A"/>
    <property type="match status" value="1"/>
</dbReference>
<dbReference type="RefSeq" id="XP_007756507.1">
    <property type="nucleotide sequence ID" value="XM_007758317.1"/>
</dbReference>
<protein>
    <recommendedName>
        <fullName evidence="3">BTB domain-containing protein</fullName>
    </recommendedName>
</protein>
<name>W9WP05_9EURO</name>
<comment type="caution">
    <text evidence="1">The sequence shown here is derived from an EMBL/GenBank/DDBJ whole genome shotgun (WGS) entry which is preliminary data.</text>
</comment>